<feature type="transmembrane region" description="Helical" evidence="1">
    <location>
        <begin position="129"/>
        <end position="153"/>
    </location>
</feature>
<feature type="transmembrane region" description="Helical" evidence="1">
    <location>
        <begin position="93"/>
        <end position="117"/>
    </location>
</feature>
<comment type="caution">
    <text evidence="2">The sequence shown here is derived from an EMBL/GenBank/DDBJ whole genome shotgun (WGS) entry which is preliminary data.</text>
</comment>
<keyword evidence="1" id="KW-0812">Transmembrane</keyword>
<feature type="transmembrane region" description="Helical" evidence="1">
    <location>
        <begin position="54"/>
        <end position="73"/>
    </location>
</feature>
<keyword evidence="3" id="KW-1185">Reference proteome</keyword>
<evidence type="ECO:0000313" key="3">
    <source>
        <dbReference type="Proteomes" id="UP001335737"/>
    </source>
</evidence>
<evidence type="ECO:0000256" key="1">
    <source>
        <dbReference type="SAM" id="Phobius"/>
    </source>
</evidence>
<feature type="transmembrane region" description="Helical" evidence="1">
    <location>
        <begin position="24"/>
        <end position="42"/>
    </location>
</feature>
<dbReference type="RefSeq" id="WP_327609296.1">
    <property type="nucleotide sequence ID" value="NZ_JARZFX010000019.1"/>
</dbReference>
<organism evidence="2 3">
    <name type="scientific">Virgibacillus tibetensis</name>
    <dbReference type="NCBI Taxonomy" id="3042313"/>
    <lineage>
        <taxon>Bacteria</taxon>
        <taxon>Bacillati</taxon>
        <taxon>Bacillota</taxon>
        <taxon>Bacilli</taxon>
        <taxon>Bacillales</taxon>
        <taxon>Bacillaceae</taxon>
        <taxon>Virgibacillus</taxon>
    </lineage>
</organism>
<feature type="transmembrane region" description="Helical" evidence="1">
    <location>
        <begin position="159"/>
        <end position="181"/>
    </location>
</feature>
<keyword evidence="1" id="KW-1133">Transmembrane helix</keyword>
<dbReference type="EMBL" id="JARZFX010000019">
    <property type="protein sequence ID" value="MEC5425764.1"/>
    <property type="molecule type" value="Genomic_DNA"/>
</dbReference>
<evidence type="ECO:0000313" key="2">
    <source>
        <dbReference type="EMBL" id="MEC5425764.1"/>
    </source>
</evidence>
<gene>
    <name evidence="2" type="ORF">QGM71_20045</name>
</gene>
<accession>A0ABU6KMI8</accession>
<dbReference type="Proteomes" id="UP001335737">
    <property type="component" value="Unassembled WGS sequence"/>
</dbReference>
<sequence>MVNIFFGLIFVFFKTNLSFLDIGAIYYLTSIIGYMSIFFGIRELGSKNQKLIKIKPYIIFMIYHSIVFFFLNITENSPLTIALSTSLGTFISLVGLGLIIVGMFMIFIIIFLLIECLNDKTSKTFNNKLLYNLTNIMMLTFVLAGVSSIFNFIPMLVNTLMGVLLLLEVLFLISYYNVYFVKNEKLT</sequence>
<proteinExistence type="predicted"/>
<name>A0ABU6KMI8_9BACI</name>
<keyword evidence="1" id="KW-0472">Membrane</keyword>
<protein>
    <submittedName>
        <fullName evidence="2">Uncharacterized protein</fullName>
    </submittedName>
</protein>
<reference evidence="2 3" key="1">
    <citation type="journal article" date="2024" name="Int. J. Syst. Evol. Microbiol.">
        <title>Virgibacillus tibetensis sp. nov., isolated from salt lake on the Tibetan Plateau of China.</title>
        <authorList>
            <person name="Phurbu D."/>
            <person name="Liu Z.-X."/>
            <person name="Wang R."/>
            <person name="Zheng Y.-Y."/>
            <person name="Liu H.-C."/>
            <person name="Zhou Y.-G."/>
            <person name="Yu Y.-J."/>
            <person name="Li A.-H."/>
        </authorList>
    </citation>
    <scope>NUCLEOTIDE SEQUENCE [LARGE SCALE GENOMIC DNA]</scope>
    <source>
        <strain evidence="2 3">C22-A2</strain>
    </source>
</reference>